<gene>
    <name evidence="2" type="ORF">C5O19_00180</name>
</gene>
<keyword evidence="1" id="KW-1133">Transmembrane helix</keyword>
<name>A0A2S7IK93_9BACT</name>
<organism evidence="2 3">
    <name type="scientific">Siphonobacter curvatus</name>
    <dbReference type="NCBI Taxonomy" id="2094562"/>
    <lineage>
        <taxon>Bacteria</taxon>
        <taxon>Pseudomonadati</taxon>
        <taxon>Bacteroidota</taxon>
        <taxon>Cytophagia</taxon>
        <taxon>Cytophagales</taxon>
        <taxon>Cytophagaceae</taxon>
        <taxon>Siphonobacter</taxon>
    </lineage>
</organism>
<protein>
    <submittedName>
        <fullName evidence="2">Uncharacterized protein</fullName>
    </submittedName>
</protein>
<evidence type="ECO:0000313" key="3">
    <source>
        <dbReference type="Proteomes" id="UP000239590"/>
    </source>
</evidence>
<evidence type="ECO:0000256" key="1">
    <source>
        <dbReference type="SAM" id="Phobius"/>
    </source>
</evidence>
<feature type="transmembrane region" description="Helical" evidence="1">
    <location>
        <begin position="79"/>
        <end position="98"/>
    </location>
</feature>
<evidence type="ECO:0000313" key="2">
    <source>
        <dbReference type="EMBL" id="PQA58142.1"/>
    </source>
</evidence>
<feature type="transmembrane region" description="Helical" evidence="1">
    <location>
        <begin position="43"/>
        <end position="67"/>
    </location>
</feature>
<proteinExistence type="predicted"/>
<keyword evidence="1" id="KW-0812">Transmembrane</keyword>
<accession>A0A2S7IK93</accession>
<dbReference type="Proteomes" id="UP000239590">
    <property type="component" value="Unassembled WGS sequence"/>
</dbReference>
<dbReference type="EMBL" id="PTRA01000001">
    <property type="protein sequence ID" value="PQA58142.1"/>
    <property type="molecule type" value="Genomic_DNA"/>
</dbReference>
<dbReference type="AlphaFoldDB" id="A0A2S7IK93"/>
<keyword evidence="3" id="KW-1185">Reference proteome</keyword>
<dbReference type="OrthoDB" id="1162833at2"/>
<reference evidence="3" key="1">
    <citation type="submission" date="2018-02" db="EMBL/GenBank/DDBJ databases">
        <title>Genome sequencing of Solimonas sp. HR-BB.</title>
        <authorList>
            <person name="Lee Y."/>
            <person name="Jeon C.O."/>
        </authorList>
    </citation>
    <scope>NUCLEOTIDE SEQUENCE [LARGE SCALE GENOMIC DNA]</scope>
    <source>
        <strain evidence="3">HR-U</strain>
    </source>
</reference>
<comment type="caution">
    <text evidence="2">The sequence shown here is derived from an EMBL/GenBank/DDBJ whole genome shotgun (WGS) entry which is preliminary data.</text>
</comment>
<sequence>MNKGIKIYFLNCFLLILPLLAWNLALTDQLPSPFKPEVFGQNIPWFITLGENTFRTLIFLLTALMPLSIKSTQQKRGGILYLTGTLLYFLSWLALIYFPDSAWSNSRLGFLAPAYTPLLWLTGIGFISNYLSSDGFL</sequence>
<keyword evidence="1" id="KW-0472">Membrane</keyword>
<dbReference type="RefSeq" id="WP_104709397.1">
    <property type="nucleotide sequence ID" value="NZ_PTRA01000001.1"/>
</dbReference>
<feature type="transmembrane region" description="Helical" evidence="1">
    <location>
        <begin position="110"/>
        <end position="131"/>
    </location>
</feature>